<feature type="transmembrane region" description="Helical" evidence="1">
    <location>
        <begin position="29"/>
        <end position="51"/>
    </location>
</feature>
<evidence type="ECO:0000313" key="4">
    <source>
        <dbReference type="EMBL" id="XDG24198.1"/>
    </source>
</evidence>
<dbReference type="EMBL" id="PP845444">
    <property type="protein sequence ID" value="XDG24185.1"/>
    <property type="molecule type" value="Genomic_RNA"/>
</dbReference>
<keyword evidence="1" id="KW-0472">Membrane</keyword>
<name>A0AB39AF42_9GAMC</name>
<dbReference type="EMBL" id="PP845445">
    <property type="protein sequence ID" value="XDG24198.1"/>
    <property type="molecule type" value="Genomic_RNA"/>
</dbReference>
<protein>
    <submittedName>
        <fullName evidence="4">Uncharacterized protein</fullName>
    </submittedName>
</protein>
<feature type="transmembrane region" description="Helical" evidence="1">
    <location>
        <begin position="6"/>
        <end position="22"/>
    </location>
</feature>
<proteinExistence type="predicted"/>
<keyword evidence="1" id="KW-1133">Transmembrane helix</keyword>
<accession>A0AB39AF42</accession>
<organism evidence="4">
    <name type="scientific">Bird gammacoronavirus AnasCN24</name>
    <dbReference type="NCBI Taxonomy" id="3237959"/>
    <lineage>
        <taxon>Viruses</taxon>
        <taxon>Riboviria</taxon>
        <taxon>Orthornavirae</taxon>
        <taxon>Pisuviricota</taxon>
        <taxon>Pisoniviricetes</taxon>
        <taxon>Nidovirales</taxon>
        <taxon>Cornidovirineae</taxon>
        <taxon>Coronaviridae</taxon>
        <taxon>Orthocoronavirinae</taxon>
        <taxon>Gammacoronavirus</taxon>
    </lineage>
</organism>
<reference evidence="4" key="1">
    <citation type="submission" date="2024-05" db="EMBL/GenBank/DDBJ databases">
        <title>Avian Migration-Mediated Cross-Species Transmission and Recombination Shaping the Diversity of Gammacoronaviruses and Deltacoronaviruses.</title>
        <authorList>
            <person name="Han Y."/>
            <person name="Xu P."/>
            <person name="Xu Y."/>
            <person name="Wang Y."/>
            <person name="Hu J."/>
            <person name="Ma M."/>
            <person name="Li Z."/>
            <person name="Bo S."/>
            <person name="Zhao C."/>
            <person name="Ji L."/>
            <person name="Yuan Y."/>
            <person name="Zhao W."/>
            <person name="Wang J."/>
            <person name="Jin Q."/>
            <person name="Wu Z."/>
            <person name="He G."/>
        </authorList>
    </citation>
    <scope>NUCLEOTIDE SEQUENCE</scope>
    <source>
        <strain evidence="3">AvAc-GammaCoV/SH21-SH116</strain>
        <strain evidence="4">AvAp-GammaCoV/SH22-SH319</strain>
        <strain evidence="2">AvAz-GammaCoV/SH19-SH17B</strain>
    </source>
</reference>
<keyword evidence="1" id="KW-0812">Transmembrane</keyword>
<sequence length="67" mass="7974">MVFFTVISYIFVCIMFLLTGEFPTQNERAYANTIILWFGVLYDSLFFVFLVKCVSVRLNRRLDRHVV</sequence>
<dbReference type="EMBL" id="PP845443">
    <property type="protein sequence ID" value="XDG24172.1"/>
    <property type="molecule type" value="Genomic_RNA"/>
</dbReference>
<evidence type="ECO:0000313" key="2">
    <source>
        <dbReference type="EMBL" id="XDG24172.1"/>
    </source>
</evidence>
<evidence type="ECO:0000313" key="3">
    <source>
        <dbReference type="EMBL" id="XDG24185.1"/>
    </source>
</evidence>
<evidence type="ECO:0000256" key="1">
    <source>
        <dbReference type="SAM" id="Phobius"/>
    </source>
</evidence>